<proteinExistence type="predicted"/>
<accession>C8RYC7</accession>
<gene>
    <name evidence="1" type="ORF">Rsw2DRAFT_0805</name>
</gene>
<dbReference type="AlphaFoldDB" id="C8RYC7"/>
<dbReference type="OrthoDB" id="7659348at2"/>
<dbReference type="Proteomes" id="UP000010121">
    <property type="component" value="Unassembled WGS sequence"/>
</dbReference>
<name>C8RYC7_9RHOB</name>
<keyword evidence="2" id="KW-1185">Reference proteome</keyword>
<dbReference type="EMBL" id="ACYY01000004">
    <property type="protein sequence ID" value="EEW26115.1"/>
    <property type="molecule type" value="Genomic_DNA"/>
</dbReference>
<comment type="caution">
    <text evidence="1">The sequence shown here is derived from an EMBL/GenBank/DDBJ whole genome shotgun (WGS) entry which is preliminary data.</text>
</comment>
<reference evidence="1 2" key="1">
    <citation type="submission" date="2009-08" db="EMBL/GenBank/DDBJ databases">
        <title>The draft genome of Rhodobacter sp. SW2.</title>
        <authorList>
            <consortium name="US DOE Joint Genome Institute (JGI-PGF)"/>
            <person name="Lucas S."/>
            <person name="Copeland A."/>
            <person name="Lapidus A."/>
            <person name="Glavina del Rio T."/>
            <person name="Tice H."/>
            <person name="Bruce D."/>
            <person name="Goodwin L."/>
            <person name="Pitluck S."/>
            <person name="Larimer F."/>
            <person name="Land M.L."/>
            <person name="Hauser L."/>
            <person name="Emerson D."/>
        </authorList>
    </citation>
    <scope>NUCLEOTIDE SEQUENCE [LARGE SCALE GENOMIC DNA]</scope>
    <source>
        <strain evidence="1 2">SW2</strain>
    </source>
</reference>
<dbReference type="RefSeq" id="WP_008028305.1">
    <property type="nucleotide sequence ID" value="NZ_ACYY01000004.1"/>
</dbReference>
<protein>
    <submittedName>
        <fullName evidence="1">Uncharacterized protein</fullName>
    </submittedName>
</protein>
<sequence>MRNEWIFDVLSDLRSFAQKNNLPALAAQVDMALNVARAEIADLQGHATGEADGQNSAPTCGRPH</sequence>
<evidence type="ECO:0000313" key="2">
    <source>
        <dbReference type="Proteomes" id="UP000010121"/>
    </source>
</evidence>
<organism evidence="1 2">
    <name type="scientific">Rhodobacter ferrooxidans</name>
    <dbReference type="NCBI Taxonomy" id="371731"/>
    <lineage>
        <taxon>Bacteria</taxon>
        <taxon>Pseudomonadati</taxon>
        <taxon>Pseudomonadota</taxon>
        <taxon>Alphaproteobacteria</taxon>
        <taxon>Rhodobacterales</taxon>
        <taxon>Rhodobacter group</taxon>
        <taxon>Rhodobacter</taxon>
    </lineage>
</organism>
<evidence type="ECO:0000313" key="1">
    <source>
        <dbReference type="EMBL" id="EEW26115.1"/>
    </source>
</evidence>
<dbReference type="STRING" id="371731.Rsw2DRAFT_0805"/>